<sequence length="782" mass="84504">MAENSATAHMDEKKLDEAAQRALQLKEKQHADFARANGVLDFVASAKHSLLFQPNMNWNDMLSGARISISVMGAIFIASTTTLASGITLLPPAGGFKNIDTFEGSRGRDVSTRSCLVGISALRQMAFTDSSIGMTEIAGNSTAIIQDVRDITRMLNDPDTARIMFKGTVESLNMKAKRCADRAKQMAGHYHKWLSASCEVHAACCQDSTDVSEKQRVNEVHLAAEQVMARASQQAVDAAKGSMETLQTVLKHADEQYQKAADQFPSGWDLVAQEVVSNLASTATNALNQAIPALIDNYTLTGKMKDINSGMNIFKEGMGGIKGMASADHSDVKEAKSAPPPTAPVLPDYYQDPAYTVIKTSAGWVDMLNGLLTSDKGGVNWELAGSTNATDKNSGPGFIKLMMEHDLETLNKKPATMPPSKDLKTILTDCIGVCEKVDGFSAPSMSGNRPKNDSEEVKGWISTVHKHNTKSAAMSTIAASIPGPGPAPSPTPPYQKPDGTGLRAQIISAATTKMEQAAAMLTTAQANFKASSDKWVETINSLGAIQAEITKMNADKVHLEQVKALLVKCIEMLVQLQAQINKLTAFFDSIQSIVEMAVENQVDPFIARTSAVDAQPVELGHYDINQFTAEPVFNSMLNVRSYFSLFGDLAAVYTEVHILYLNEGLAIVDKMQAQGLLEDDANKKMKYKQATLNRWTQMALPGIKDLLDKRQKEVMDGLESKTKAIAADIAFLHVTPPDETKKAIEAAKREAEAKAKRGLSEGGSYYKAKIMAPFPVSAAPST</sequence>
<dbReference type="PANTHER" id="PTHR33488">
    <property type="entry name" value="ZGC:162509"/>
    <property type="match status" value="1"/>
</dbReference>
<gene>
    <name evidence="1" type="ORF">PG986_001246</name>
</gene>
<proteinExistence type="predicted"/>
<organism evidence="1 2">
    <name type="scientific">Apiospora aurea</name>
    <dbReference type="NCBI Taxonomy" id="335848"/>
    <lineage>
        <taxon>Eukaryota</taxon>
        <taxon>Fungi</taxon>
        <taxon>Dikarya</taxon>
        <taxon>Ascomycota</taxon>
        <taxon>Pezizomycotina</taxon>
        <taxon>Sordariomycetes</taxon>
        <taxon>Xylariomycetidae</taxon>
        <taxon>Amphisphaeriales</taxon>
        <taxon>Apiosporaceae</taxon>
        <taxon>Apiospora</taxon>
    </lineage>
</organism>
<name>A0ABR1QWD2_9PEZI</name>
<keyword evidence="2" id="KW-1185">Reference proteome</keyword>
<dbReference type="EMBL" id="JAQQWE010000001">
    <property type="protein sequence ID" value="KAK7966969.1"/>
    <property type="molecule type" value="Genomic_DNA"/>
</dbReference>
<reference evidence="1 2" key="1">
    <citation type="submission" date="2023-01" db="EMBL/GenBank/DDBJ databases">
        <title>Analysis of 21 Apiospora genomes using comparative genomics revels a genus with tremendous synthesis potential of carbohydrate active enzymes and secondary metabolites.</title>
        <authorList>
            <person name="Sorensen T."/>
        </authorList>
    </citation>
    <scope>NUCLEOTIDE SEQUENCE [LARGE SCALE GENOMIC DNA]</scope>
    <source>
        <strain evidence="1 2">CBS 24483</strain>
    </source>
</reference>
<protein>
    <submittedName>
        <fullName evidence="1">Uncharacterized protein</fullName>
    </submittedName>
</protein>
<dbReference type="RefSeq" id="XP_066706361.1">
    <property type="nucleotide sequence ID" value="XM_066837468.1"/>
</dbReference>
<accession>A0ABR1QWD2</accession>
<evidence type="ECO:0000313" key="2">
    <source>
        <dbReference type="Proteomes" id="UP001391051"/>
    </source>
</evidence>
<comment type="caution">
    <text evidence="1">The sequence shown here is derived from an EMBL/GenBank/DDBJ whole genome shotgun (WGS) entry which is preliminary data.</text>
</comment>
<dbReference type="Proteomes" id="UP001391051">
    <property type="component" value="Unassembled WGS sequence"/>
</dbReference>
<dbReference type="PANTHER" id="PTHR33488:SF2">
    <property type="entry name" value="EARLY ENDOSOME ANTIGEN 1-LIKE"/>
    <property type="match status" value="1"/>
</dbReference>
<dbReference type="GeneID" id="92070530"/>
<evidence type="ECO:0000313" key="1">
    <source>
        <dbReference type="EMBL" id="KAK7966969.1"/>
    </source>
</evidence>